<sequence length="113" mass="12937">MTDAETDGAGKVEPEKLEYSSEETDDEVEETFRDWGGQISQDQLKFRFRDAVKRSTLRKIEGLIIESEELNYEVLLKEVESGGLDPRDKDAWLEACRNLLRSLQHEAMQSSGI</sequence>
<feature type="compositionally biased region" description="Basic and acidic residues" evidence="1">
    <location>
        <begin position="8"/>
        <end position="19"/>
    </location>
</feature>
<comment type="caution">
    <text evidence="2">The sequence shown here is derived from an EMBL/GenBank/DDBJ whole genome shotgun (WGS) entry which is preliminary data.</text>
</comment>
<reference evidence="2" key="1">
    <citation type="submission" date="2022-11" db="EMBL/GenBank/DDBJ databases">
        <title>Genome Resource of Sclerotinia nivalis Strain SnTB1, a Plant Pathogen Isolated from American Ginseng.</title>
        <authorList>
            <person name="Fan S."/>
        </authorList>
    </citation>
    <scope>NUCLEOTIDE SEQUENCE</scope>
    <source>
        <strain evidence="2">SnTB1</strain>
    </source>
</reference>
<feature type="region of interest" description="Disordered" evidence="1">
    <location>
        <begin position="1"/>
        <end position="25"/>
    </location>
</feature>
<dbReference type="Proteomes" id="UP001152300">
    <property type="component" value="Unassembled WGS sequence"/>
</dbReference>
<evidence type="ECO:0000313" key="2">
    <source>
        <dbReference type="EMBL" id="KAJ8059022.1"/>
    </source>
</evidence>
<keyword evidence="3" id="KW-1185">Reference proteome</keyword>
<dbReference type="OrthoDB" id="3550512at2759"/>
<organism evidence="2 3">
    <name type="scientific">Sclerotinia nivalis</name>
    <dbReference type="NCBI Taxonomy" id="352851"/>
    <lineage>
        <taxon>Eukaryota</taxon>
        <taxon>Fungi</taxon>
        <taxon>Dikarya</taxon>
        <taxon>Ascomycota</taxon>
        <taxon>Pezizomycotina</taxon>
        <taxon>Leotiomycetes</taxon>
        <taxon>Helotiales</taxon>
        <taxon>Sclerotiniaceae</taxon>
        <taxon>Sclerotinia</taxon>
    </lineage>
</organism>
<dbReference type="EMBL" id="JAPEIS010000015">
    <property type="protein sequence ID" value="KAJ8059022.1"/>
    <property type="molecule type" value="Genomic_DNA"/>
</dbReference>
<evidence type="ECO:0000313" key="3">
    <source>
        <dbReference type="Proteomes" id="UP001152300"/>
    </source>
</evidence>
<dbReference type="AlphaFoldDB" id="A0A9X0AAE3"/>
<protein>
    <submittedName>
        <fullName evidence="2">Uncharacterized protein</fullName>
    </submittedName>
</protein>
<accession>A0A9X0AAE3</accession>
<name>A0A9X0AAE3_9HELO</name>
<evidence type="ECO:0000256" key="1">
    <source>
        <dbReference type="SAM" id="MobiDB-lite"/>
    </source>
</evidence>
<proteinExistence type="predicted"/>
<gene>
    <name evidence="2" type="ORF">OCU04_012002</name>
</gene>